<evidence type="ECO:0000313" key="4">
    <source>
        <dbReference type="EMBL" id="AGF57608.1"/>
    </source>
</evidence>
<accession>M1MN14</accession>
<name>M1MN14_9CLOT</name>
<protein>
    <submittedName>
        <fullName evidence="4">Uncharacterized protein</fullName>
    </submittedName>
</protein>
<dbReference type="InterPro" id="IPR038719">
    <property type="entry name" value="Phycobilisome_asu/bsu_sf"/>
</dbReference>
<dbReference type="eggNOG" id="COG5012">
    <property type="taxonomic scope" value="Bacteria"/>
</dbReference>
<evidence type="ECO:0000313" key="5">
    <source>
        <dbReference type="Proteomes" id="UP000011728"/>
    </source>
</evidence>
<comment type="similarity">
    <text evidence="1">Belongs to the phycobiliprotein family.</text>
</comment>
<dbReference type="AlphaFoldDB" id="M1MN14"/>
<dbReference type="Proteomes" id="UP000011728">
    <property type="component" value="Chromosome"/>
</dbReference>
<evidence type="ECO:0000256" key="3">
    <source>
        <dbReference type="ARBA" id="ARBA00023307"/>
    </source>
</evidence>
<organism evidence="4 5">
    <name type="scientific">Clostridium saccharoperbutylacetonicum N1-4(HMT)</name>
    <dbReference type="NCBI Taxonomy" id="931276"/>
    <lineage>
        <taxon>Bacteria</taxon>
        <taxon>Bacillati</taxon>
        <taxon>Bacillota</taxon>
        <taxon>Clostridia</taxon>
        <taxon>Eubacteriales</taxon>
        <taxon>Clostridiaceae</taxon>
        <taxon>Clostridium</taxon>
    </lineage>
</organism>
<dbReference type="KEGG" id="csr:Cspa_c38480"/>
<reference evidence="4 5" key="1">
    <citation type="submission" date="2013-02" db="EMBL/GenBank/DDBJ databases">
        <title>Genome sequence of Clostridium saccharoperbutylacetonicum N1-4(HMT).</title>
        <authorList>
            <person name="Poehlein A."/>
            <person name="Daniel R."/>
        </authorList>
    </citation>
    <scope>NUCLEOTIDE SEQUENCE [LARGE SCALE GENOMIC DNA]</scope>
    <source>
        <strain evidence="5">N1-4(HMT)</strain>
    </source>
</reference>
<sequence length="170" mass="20146">MVKDLNENISKQISNNLNNYSEKIIELQYSLQPELIIKYNKLQKDKFLEDIKSTLNFLSVSIRVGSKELYFSYIRWLTKLVKKIKIPMEEILVNFQCIKEVINSEIVLESIKEIDEKFKKYTEISELSYGIIEIVSGQIDNDFSIDSYLKVADENMYLFKRNKKKSVFYN</sequence>
<dbReference type="STRING" id="36745.CLSAP_36220"/>
<dbReference type="RefSeq" id="WP_015393921.1">
    <property type="nucleotide sequence ID" value="NC_020291.1"/>
</dbReference>
<evidence type="ECO:0000256" key="1">
    <source>
        <dbReference type="ARBA" id="ARBA00008182"/>
    </source>
</evidence>
<dbReference type="Gene3D" id="1.10.490.20">
    <property type="entry name" value="Phycocyanins"/>
    <property type="match status" value="1"/>
</dbReference>
<gene>
    <name evidence="4" type="ORF">Cspa_c38480</name>
</gene>
<keyword evidence="3" id="KW-0089">Bile pigment</keyword>
<dbReference type="InterPro" id="IPR009050">
    <property type="entry name" value="Globin-like_sf"/>
</dbReference>
<dbReference type="SUPFAM" id="SSF46458">
    <property type="entry name" value="Globin-like"/>
    <property type="match status" value="1"/>
</dbReference>
<dbReference type="EMBL" id="CP004121">
    <property type="protein sequence ID" value="AGF57608.1"/>
    <property type="molecule type" value="Genomic_DNA"/>
</dbReference>
<keyword evidence="2" id="KW-0157">Chromophore</keyword>
<keyword evidence="5" id="KW-1185">Reference proteome</keyword>
<proteinExistence type="inferred from homology"/>
<dbReference type="HOGENOM" id="CLU_1568020_0_0_9"/>
<dbReference type="PATRIC" id="fig|931276.5.peg.3880"/>
<evidence type="ECO:0000256" key="2">
    <source>
        <dbReference type="ARBA" id="ARBA00022991"/>
    </source>
</evidence>